<evidence type="ECO:0000259" key="10">
    <source>
        <dbReference type="PROSITE" id="PS50109"/>
    </source>
</evidence>
<keyword evidence="9" id="KW-0472">Membrane</keyword>
<dbReference type="PANTHER" id="PTHR24421">
    <property type="entry name" value="NITRATE/NITRITE SENSOR PROTEIN NARX-RELATED"/>
    <property type="match status" value="1"/>
</dbReference>
<evidence type="ECO:0000313" key="12">
    <source>
        <dbReference type="Proteomes" id="UP001232343"/>
    </source>
</evidence>
<dbReference type="Gene3D" id="3.30.565.10">
    <property type="entry name" value="Histidine kinase-like ATPase, C-terminal domain"/>
    <property type="match status" value="1"/>
</dbReference>
<evidence type="ECO:0000256" key="3">
    <source>
        <dbReference type="ARBA" id="ARBA00022553"/>
    </source>
</evidence>
<keyword evidence="9" id="KW-0812">Transmembrane</keyword>
<feature type="transmembrane region" description="Helical" evidence="9">
    <location>
        <begin position="103"/>
        <end position="123"/>
    </location>
</feature>
<evidence type="ECO:0000256" key="9">
    <source>
        <dbReference type="SAM" id="Phobius"/>
    </source>
</evidence>
<evidence type="ECO:0000313" key="11">
    <source>
        <dbReference type="EMBL" id="MDQ0345468.1"/>
    </source>
</evidence>
<keyword evidence="12" id="KW-1185">Reference proteome</keyword>
<dbReference type="SUPFAM" id="SSF55874">
    <property type="entry name" value="ATPase domain of HSP90 chaperone/DNA topoisomerase II/histidine kinase"/>
    <property type="match status" value="1"/>
</dbReference>
<dbReference type="InterPro" id="IPR036890">
    <property type="entry name" value="HATPase_C_sf"/>
</dbReference>
<evidence type="ECO:0000256" key="4">
    <source>
        <dbReference type="ARBA" id="ARBA00022679"/>
    </source>
</evidence>
<dbReference type="InterPro" id="IPR050482">
    <property type="entry name" value="Sensor_HK_TwoCompSys"/>
</dbReference>
<dbReference type="Gene3D" id="1.20.5.1930">
    <property type="match status" value="1"/>
</dbReference>
<keyword evidence="8" id="KW-0902">Two-component regulatory system</keyword>
<dbReference type="InterPro" id="IPR003594">
    <property type="entry name" value="HATPase_dom"/>
</dbReference>
<keyword evidence="9" id="KW-1133">Transmembrane helix</keyword>
<dbReference type="CDD" id="cd16917">
    <property type="entry name" value="HATPase_UhpB-NarQ-NarX-like"/>
    <property type="match status" value="1"/>
</dbReference>
<dbReference type="InterPro" id="IPR011712">
    <property type="entry name" value="Sig_transdc_His_kin_sub3_dim/P"/>
</dbReference>
<evidence type="ECO:0000256" key="5">
    <source>
        <dbReference type="ARBA" id="ARBA00022741"/>
    </source>
</evidence>
<organism evidence="11 12">
    <name type="scientific">Lederbergia wuyishanensis</name>
    <dbReference type="NCBI Taxonomy" id="1347903"/>
    <lineage>
        <taxon>Bacteria</taxon>
        <taxon>Bacillati</taxon>
        <taxon>Bacillota</taxon>
        <taxon>Bacilli</taxon>
        <taxon>Bacillales</taxon>
        <taxon>Bacillaceae</taxon>
        <taxon>Lederbergia</taxon>
    </lineage>
</organism>
<dbReference type="Pfam" id="PF02518">
    <property type="entry name" value="HATPase_c"/>
    <property type="match status" value="1"/>
</dbReference>
<reference evidence="11 12" key="1">
    <citation type="submission" date="2023-07" db="EMBL/GenBank/DDBJ databases">
        <title>Genomic Encyclopedia of Type Strains, Phase IV (KMG-IV): sequencing the most valuable type-strain genomes for metagenomic binning, comparative biology and taxonomic classification.</title>
        <authorList>
            <person name="Goeker M."/>
        </authorList>
    </citation>
    <scope>NUCLEOTIDE SEQUENCE [LARGE SCALE GENOMIC DNA]</scope>
    <source>
        <strain evidence="11 12">DSM 27848</strain>
    </source>
</reference>
<feature type="transmembrane region" description="Helical" evidence="9">
    <location>
        <begin position="82"/>
        <end position="98"/>
    </location>
</feature>
<keyword evidence="3" id="KW-0597">Phosphoprotein</keyword>
<dbReference type="PROSITE" id="PS50109">
    <property type="entry name" value="HIS_KIN"/>
    <property type="match status" value="1"/>
</dbReference>
<comment type="catalytic activity">
    <reaction evidence="1">
        <text>ATP + protein L-histidine = ADP + protein N-phospho-L-histidine.</text>
        <dbReference type="EC" id="2.7.13.3"/>
    </reaction>
</comment>
<feature type="transmembrane region" description="Helical" evidence="9">
    <location>
        <begin position="7"/>
        <end position="24"/>
    </location>
</feature>
<keyword evidence="4" id="KW-0808">Transferase</keyword>
<evidence type="ECO:0000256" key="2">
    <source>
        <dbReference type="ARBA" id="ARBA00012438"/>
    </source>
</evidence>
<gene>
    <name evidence="11" type="ORF">J2S14_004324</name>
</gene>
<dbReference type="EMBL" id="JAUSUO010000016">
    <property type="protein sequence ID" value="MDQ0345468.1"/>
    <property type="molecule type" value="Genomic_DNA"/>
</dbReference>
<feature type="transmembrane region" description="Helical" evidence="9">
    <location>
        <begin position="58"/>
        <end position="76"/>
    </location>
</feature>
<dbReference type="GO" id="GO:0016301">
    <property type="term" value="F:kinase activity"/>
    <property type="evidence" value="ECO:0007669"/>
    <property type="project" value="UniProtKB-KW"/>
</dbReference>
<dbReference type="SMART" id="SM00387">
    <property type="entry name" value="HATPase_c"/>
    <property type="match status" value="1"/>
</dbReference>
<feature type="transmembrane region" description="Helical" evidence="9">
    <location>
        <begin position="30"/>
        <end position="51"/>
    </location>
</feature>
<evidence type="ECO:0000256" key="8">
    <source>
        <dbReference type="ARBA" id="ARBA00023012"/>
    </source>
</evidence>
<keyword evidence="7" id="KW-0067">ATP-binding</keyword>
<dbReference type="EC" id="2.7.13.3" evidence="2"/>
<dbReference type="PANTHER" id="PTHR24421:SF10">
    <property type="entry name" value="NITRATE_NITRITE SENSOR PROTEIN NARQ"/>
    <property type="match status" value="1"/>
</dbReference>
<protein>
    <recommendedName>
        <fullName evidence="2">histidine kinase</fullName>
        <ecNumber evidence="2">2.7.13.3</ecNumber>
    </recommendedName>
</protein>
<dbReference type="InterPro" id="IPR005467">
    <property type="entry name" value="His_kinase_dom"/>
</dbReference>
<dbReference type="RefSeq" id="WP_244683257.1">
    <property type="nucleotide sequence ID" value="NZ_JALIRM010000016.1"/>
</dbReference>
<proteinExistence type="predicted"/>
<evidence type="ECO:0000256" key="6">
    <source>
        <dbReference type="ARBA" id="ARBA00022777"/>
    </source>
</evidence>
<dbReference type="Pfam" id="PF07730">
    <property type="entry name" value="HisKA_3"/>
    <property type="match status" value="1"/>
</dbReference>
<evidence type="ECO:0000256" key="1">
    <source>
        <dbReference type="ARBA" id="ARBA00000085"/>
    </source>
</evidence>
<feature type="domain" description="Histidine kinase" evidence="10">
    <location>
        <begin position="304"/>
        <end position="389"/>
    </location>
</feature>
<dbReference type="Proteomes" id="UP001232343">
    <property type="component" value="Unassembled WGS sequence"/>
</dbReference>
<keyword evidence="5" id="KW-0547">Nucleotide-binding</keyword>
<comment type="caution">
    <text evidence="11">The sequence shown here is derived from an EMBL/GenBank/DDBJ whole genome shotgun (WGS) entry which is preliminary data.</text>
</comment>
<keyword evidence="6 11" id="KW-0418">Kinase</keyword>
<evidence type="ECO:0000256" key="7">
    <source>
        <dbReference type="ARBA" id="ARBA00022840"/>
    </source>
</evidence>
<name>A0ABU0DAM4_9BACI</name>
<accession>A0ABU0DAM4</accession>
<sequence>MRLTLLSNIRLFMFILLSYIYYVSAEIHTLFTLIFVIVAGLGFSINHFLLVTPLAKRFFVLALTLDSILTLGFVFFFPGSTLYLILFGVNAVTLFLIAENKRIIWGFSIAFFFVWSLSIYYTYRMMGSIDVMSNIINFTFIVFEAIVGRLIHKLLHAQEKIAAQYDELQETHHALKDAHEQLHHYSKQVEELTLTQERNRISREIHDTVGHKMTALLVQLQVAKELQNIQPEKSKQTILLCEELARNALQELRLSVRTLKDENRSFITTTKKILADYQEMTGLKSSFHIQGDVSKIPTSIQLDLTRIIQESITNAVRHGQATDCNVTIEITDSDIHTFIKDNGRGAAQVNPGFGLKNMRERVYEHGGHITFESNPQEGFIVKMSMPLKEIQWQLG</sequence>